<feature type="transmembrane region" description="Helical" evidence="1">
    <location>
        <begin position="120"/>
        <end position="138"/>
    </location>
</feature>
<reference evidence="2 3" key="1">
    <citation type="submission" date="2019-11" db="EMBL/GenBank/DDBJ databases">
        <authorList>
            <person name="Holert J."/>
        </authorList>
    </citation>
    <scope>NUCLEOTIDE SEQUENCE [LARGE SCALE GENOMIC DNA]</scope>
    <source>
        <strain evidence="2">BC5_2</strain>
    </source>
</reference>
<keyword evidence="1" id="KW-0472">Membrane</keyword>
<keyword evidence="1" id="KW-1133">Transmembrane helix</keyword>
<dbReference type="AlphaFoldDB" id="A0A5S9Q470"/>
<gene>
    <name evidence="2" type="ORF">DPBNPPHM_01513</name>
</gene>
<feature type="transmembrane region" description="Helical" evidence="1">
    <location>
        <begin position="37"/>
        <end position="59"/>
    </location>
</feature>
<evidence type="ECO:0000313" key="2">
    <source>
        <dbReference type="EMBL" id="CAA0111701.1"/>
    </source>
</evidence>
<proteinExistence type="predicted"/>
<organism evidence="2 3">
    <name type="scientific">BD1-7 clade bacterium</name>
    <dbReference type="NCBI Taxonomy" id="2029982"/>
    <lineage>
        <taxon>Bacteria</taxon>
        <taxon>Pseudomonadati</taxon>
        <taxon>Pseudomonadota</taxon>
        <taxon>Gammaproteobacteria</taxon>
        <taxon>Cellvibrionales</taxon>
        <taxon>Spongiibacteraceae</taxon>
        <taxon>BD1-7 clade</taxon>
    </lineage>
</organism>
<feature type="transmembrane region" description="Helical" evidence="1">
    <location>
        <begin position="89"/>
        <end position="108"/>
    </location>
</feature>
<dbReference type="Proteomes" id="UP000434580">
    <property type="component" value="Unassembled WGS sequence"/>
</dbReference>
<dbReference type="OrthoDB" id="6402269at2"/>
<feature type="transmembrane region" description="Helical" evidence="1">
    <location>
        <begin position="12"/>
        <end position="31"/>
    </location>
</feature>
<name>A0A5S9Q470_9GAMM</name>
<keyword evidence="1" id="KW-0812">Transmembrane</keyword>
<protein>
    <submittedName>
        <fullName evidence="2">Uncharacterized protein</fullName>
    </submittedName>
</protein>
<dbReference type="EMBL" id="CACSII010000016">
    <property type="protein sequence ID" value="CAA0111701.1"/>
    <property type="molecule type" value="Genomic_DNA"/>
</dbReference>
<evidence type="ECO:0000256" key="1">
    <source>
        <dbReference type="SAM" id="Phobius"/>
    </source>
</evidence>
<accession>A0A5S9Q470</accession>
<sequence length="163" mass="18800">MSQNIDREKIKEAIAIILWSGWGAYHFQPLIHGNQDAINVIVTMFSILAGFLVAVITLIGDPKSLPSGSWQKARLGSELTYNRLTRHKWLFKTYLATLALIFVSMLMKKKLQDFQCYVEYGYLFLAISAFVMSFRLPASLMHIQRERIEAEIKERREQEGISE</sequence>
<evidence type="ECO:0000313" key="3">
    <source>
        <dbReference type="Proteomes" id="UP000434580"/>
    </source>
</evidence>